<dbReference type="UniPathway" id="UPA00277">
    <property type="reaction ID" value="UER00407"/>
</dbReference>
<reference evidence="17 18" key="1">
    <citation type="submission" date="2016-10" db="EMBL/GenBank/DDBJ databases">
        <authorList>
            <person name="de Groot N.N."/>
        </authorList>
    </citation>
    <scope>NUCLEOTIDE SEQUENCE [LARGE SCALE GENOMIC DNA]</scope>
    <source>
        <strain evidence="17 18">Nm1</strain>
    </source>
</reference>
<evidence type="ECO:0000256" key="5">
    <source>
        <dbReference type="ARBA" id="ARBA00022643"/>
    </source>
</evidence>
<dbReference type="PANTHER" id="PTHR22749">
    <property type="entry name" value="RIBOFLAVIN KINASE/FMN ADENYLYLTRANSFERASE"/>
    <property type="match status" value="1"/>
</dbReference>
<accession>A0A1H3HYP8</accession>
<dbReference type="OrthoDB" id="9803667at2"/>
<dbReference type="Gene3D" id="3.40.50.620">
    <property type="entry name" value="HUPs"/>
    <property type="match status" value="1"/>
</dbReference>
<dbReference type="PIRSF" id="PIRSF004491">
    <property type="entry name" value="FAD_Synth"/>
    <property type="match status" value="1"/>
</dbReference>
<dbReference type="Pfam" id="PF01687">
    <property type="entry name" value="Flavokinase"/>
    <property type="match status" value="1"/>
</dbReference>
<dbReference type="InterPro" id="IPR015865">
    <property type="entry name" value="Riboflavin_kinase_bac/euk"/>
</dbReference>
<keyword evidence="7 15" id="KW-0548">Nucleotidyltransferase</keyword>
<dbReference type="GO" id="GO:0005524">
    <property type="term" value="F:ATP binding"/>
    <property type="evidence" value="ECO:0007669"/>
    <property type="project" value="UniProtKB-UniRule"/>
</dbReference>
<evidence type="ECO:0000313" key="17">
    <source>
        <dbReference type="EMBL" id="SDY20601.1"/>
    </source>
</evidence>
<dbReference type="Gene3D" id="2.40.30.30">
    <property type="entry name" value="Riboflavin kinase-like"/>
    <property type="match status" value="1"/>
</dbReference>
<evidence type="ECO:0000313" key="18">
    <source>
        <dbReference type="Proteomes" id="UP000198640"/>
    </source>
</evidence>
<evidence type="ECO:0000256" key="10">
    <source>
        <dbReference type="ARBA" id="ARBA00022827"/>
    </source>
</evidence>
<keyword evidence="5 15" id="KW-0288">FMN</keyword>
<dbReference type="InterPro" id="IPR015864">
    <property type="entry name" value="FAD_synthase"/>
</dbReference>
<evidence type="ECO:0000256" key="7">
    <source>
        <dbReference type="ARBA" id="ARBA00022695"/>
    </source>
</evidence>
<dbReference type="GO" id="GO:0006747">
    <property type="term" value="P:FAD biosynthetic process"/>
    <property type="evidence" value="ECO:0007669"/>
    <property type="project" value="UniProtKB-UniRule"/>
</dbReference>
<evidence type="ECO:0000256" key="6">
    <source>
        <dbReference type="ARBA" id="ARBA00022679"/>
    </source>
</evidence>
<keyword evidence="18" id="KW-1185">Reference proteome</keyword>
<dbReference type="GO" id="GO:0009398">
    <property type="term" value="P:FMN biosynthetic process"/>
    <property type="evidence" value="ECO:0007669"/>
    <property type="project" value="UniProtKB-UniRule"/>
</dbReference>
<dbReference type="NCBIfam" id="NF004160">
    <property type="entry name" value="PRK05627.1-3"/>
    <property type="match status" value="1"/>
</dbReference>
<comment type="catalytic activity">
    <reaction evidence="14 15">
        <text>FMN + ATP + H(+) = FAD + diphosphate</text>
        <dbReference type="Rhea" id="RHEA:17237"/>
        <dbReference type="ChEBI" id="CHEBI:15378"/>
        <dbReference type="ChEBI" id="CHEBI:30616"/>
        <dbReference type="ChEBI" id="CHEBI:33019"/>
        <dbReference type="ChEBI" id="CHEBI:57692"/>
        <dbReference type="ChEBI" id="CHEBI:58210"/>
        <dbReference type="EC" id="2.7.7.2"/>
    </reaction>
</comment>
<keyword evidence="9 15" id="KW-0418">Kinase</keyword>
<dbReference type="SUPFAM" id="SSF52374">
    <property type="entry name" value="Nucleotidylyl transferase"/>
    <property type="match status" value="1"/>
</dbReference>
<dbReference type="EMBL" id="FNOY01000023">
    <property type="protein sequence ID" value="SDY20601.1"/>
    <property type="molecule type" value="Genomic_DNA"/>
</dbReference>
<keyword evidence="8 15" id="KW-0547">Nucleotide-binding</keyword>
<dbReference type="STRING" id="44576.SAMN05421881_10233"/>
<comment type="pathway">
    <text evidence="3 15">Cofactor biosynthesis; FMN biosynthesis; FMN from riboflavin (ATP route): step 1/1.</text>
</comment>
<comment type="similarity">
    <text evidence="15">Belongs to the ribF family.</text>
</comment>
<evidence type="ECO:0000256" key="4">
    <source>
        <dbReference type="ARBA" id="ARBA00022630"/>
    </source>
</evidence>
<dbReference type="UniPathway" id="UPA00276">
    <property type="reaction ID" value="UER00406"/>
</dbReference>
<dbReference type="GO" id="GO:0008531">
    <property type="term" value="F:riboflavin kinase activity"/>
    <property type="evidence" value="ECO:0007669"/>
    <property type="project" value="UniProtKB-UniRule"/>
</dbReference>
<dbReference type="Proteomes" id="UP000198640">
    <property type="component" value="Unassembled WGS sequence"/>
</dbReference>
<keyword evidence="12" id="KW-0511">Multifunctional enzyme</keyword>
<dbReference type="Pfam" id="PF06574">
    <property type="entry name" value="FAD_syn"/>
    <property type="match status" value="1"/>
</dbReference>
<keyword evidence="10 15" id="KW-0274">FAD</keyword>
<evidence type="ECO:0000256" key="2">
    <source>
        <dbReference type="ARBA" id="ARBA00004726"/>
    </source>
</evidence>
<dbReference type="RefSeq" id="WP_090413719.1">
    <property type="nucleotide sequence ID" value="NZ_FNOY01000023.1"/>
</dbReference>
<gene>
    <name evidence="17" type="ORF">SAMN05421881_10233</name>
</gene>
<comment type="pathway">
    <text evidence="2 15">Cofactor biosynthesis; FAD biosynthesis; FAD from FMN: step 1/1.</text>
</comment>
<evidence type="ECO:0000256" key="11">
    <source>
        <dbReference type="ARBA" id="ARBA00022840"/>
    </source>
</evidence>
<dbReference type="SUPFAM" id="SSF82114">
    <property type="entry name" value="Riboflavin kinase-like"/>
    <property type="match status" value="1"/>
</dbReference>
<dbReference type="NCBIfam" id="TIGR00083">
    <property type="entry name" value="ribF"/>
    <property type="match status" value="1"/>
</dbReference>
<evidence type="ECO:0000256" key="9">
    <source>
        <dbReference type="ARBA" id="ARBA00022777"/>
    </source>
</evidence>
<dbReference type="NCBIfam" id="NF004163">
    <property type="entry name" value="PRK05627.1-6"/>
    <property type="match status" value="1"/>
</dbReference>
<dbReference type="GO" id="GO:0009231">
    <property type="term" value="P:riboflavin biosynthetic process"/>
    <property type="evidence" value="ECO:0007669"/>
    <property type="project" value="InterPro"/>
</dbReference>
<dbReference type="InterPro" id="IPR002606">
    <property type="entry name" value="Riboflavin_kinase_bac"/>
</dbReference>
<dbReference type="PANTHER" id="PTHR22749:SF6">
    <property type="entry name" value="RIBOFLAVIN KINASE"/>
    <property type="match status" value="1"/>
</dbReference>
<evidence type="ECO:0000259" key="16">
    <source>
        <dbReference type="SMART" id="SM00904"/>
    </source>
</evidence>
<evidence type="ECO:0000256" key="12">
    <source>
        <dbReference type="ARBA" id="ARBA00023268"/>
    </source>
</evidence>
<comment type="catalytic activity">
    <reaction evidence="13 15">
        <text>riboflavin + ATP = FMN + ADP + H(+)</text>
        <dbReference type="Rhea" id="RHEA:14357"/>
        <dbReference type="ChEBI" id="CHEBI:15378"/>
        <dbReference type="ChEBI" id="CHEBI:30616"/>
        <dbReference type="ChEBI" id="CHEBI:57986"/>
        <dbReference type="ChEBI" id="CHEBI:58210"/>
        <dbReference type="ChEBI" id="CHEBI:456216"/>
        <dbReference type="EC" id="2.7.1.26"/>
    </reaction>
</comment>
<dbReference type="InterPro" id="IPR014729">
    <property type="entry name" value="Rossmann-like_a/b/a_fold"/>
</dbReference>
<name>A0A1H3HYP8_9PROT</name>
<dbReference type="InterPro" id="IPR004821">
    <property type="entry name" value="Cyt_trans-like"/>
</dbReference>
<keyword evidence="4 15" id="KW-0285">Flavoprotein</keyword>
<sequence>MRITRRASIQASQPVALTIGNFDGVHLGHQAMLTRVKQAAKHLGLASCVMTFEPHPREFFTPDRAPTRLTNLREKLEYLAELELDQVQIFRFDNQFASISAETFVTHTLKRALNVRWLLIGDDFRFGAKRAGDLALLRQFASRPNGIELEVMPSFVIDGLRVSSTAIRDALACGNLDLAKCLLGRPYSISGRVVNGNKLGKKMGFPTANIQLKHNRPPLSGIFVVEITRQKNTLHAERIKGVASLGIRPTILDHGKPVLEVHLFDFDQDIYGQHLHVDFLHKLRDEEKYPDLVTLAKQIERDVAHAKAYFARADTIPHETARLNSQHDYRLQKNPEPA</sequence>
<dbReference type="FunFam" id="3.40.50.620:FF:000021">
    <property type="entry name" value="Riboflavin biosynthesis protein"/>
    <property type="match status" value="1"/>
</dbReference>
<evidence type="ECO:0000256" key="13">
    <source>
        <dbReference type="ARBA" id="ARBA00047880"/>
    </source>
</evidence>
<proteinExistence type="inferred from homology"/>
<protein>
    <recommendedName>
        <fullName evidence="15">Riboflavin biosynthesis protein</fullName>
    </recommendedName>
    <domain>
        <recommendedName>
            <fullName evidence="15">Riboflavin kinase</fullName>
            <ecNumber evidence="15">2.7.1.26</ecNumber>
        </recommendedName>
        <alternativeName>
            <fullName evidence="15">Flavokinase</fullName>
        </alternativeName>
    </domain>
    <domain>
        <recommendedName>
            <fullName evidence="15">FMN adenylyltransferase</fullName>
            <ecNumber evidence="15">2.7.7.2</ecNumber>
        </recommendedName>
        <alternativeName>
            <fullName evidence="15">FAD pyrophosphorylase</fullName>
        </alternativeName>
        <alternativeName>
            <fullName evidence="15">FAD synthase</fullName>
        </alternativeName>
    </domain>
</protein>
<dbReference type="EC" id="2.7.1.26" evidence="15"/>
<evidence type="ECO:0000256" key="14">
    <source>
        <dbReference type="ARBA" id="ARBA00049494"/>
    </source>
</evidence>
<dbReference type="NCBIfam" id="NF004159">
    <property type="entry name" value="PRK05627.1-2"/>
    <property type="match status" value="1"/>
</dbReference>
<dbReference type="AlphaFoldDB" id="A0A1H3HYP8"/>
<dbReference type="NCBIfam" id="TIGR00125">
    <property type="entry name" value="cyt_tran_rel"/>
    <property type="match status" value="1"/>
</dbReference>
<dbReference type="EC" id="2.7.7.2" evidence="15"/>
<evidence type="ECO:0000256" key="1">
    <source>
        <dbReference type="ARBA" id="ARBA00002121"/>
    </source>
</evidence>
<evidence type="ECO:0000256" key="8">
    <source>
        <dbReference type="ARBA" id="ARBA00022741"/>
    </source>
</evidence>
<organism evidence="17 18">
    <name type="scientific">Nitrosomonas halophila</name>
    <dbReference type="NCBI Taxonomy" id="44576"/>
    <lineage>
        <taxon>Bacteria</taxon>
        <taxon>Pseudomonadati</taxon>
        <taxon>Pseudomonadota</taxon>
        <taxon>Betaproteobacteria</taxon>
        <taxon>Nitrosomonadales</taxon>
        <taxon>Nitrosomonadaceae</taxon>
        <taxon>Nitrosomonas</taxon>
    </lineage>
</organism>
<dbReference type="CDD" id="cd02064">
    <property type="entry name" value="FAD_synthetase_N"/>
    <property type="match status" value="1"/>
</dbReference>
<dbReference type="NCBIfam" id="NF004162">
    <property type="entry name" value="PRK05627.1-5"/>
    <property type="match status" value="1"/>
</dbReference>
<dbReference type="GO" id="GO:0003919">
    <property type="term" value="F:FMN adenylyltransferase activity"/>
    <property type="evidence" value="ECO:0007669"/>
    <property type="project" value="UniProtKB-UniRule"/>
</dbReference>
<feature type="domain" description="Riboflavin kinase" evidence="16">
    <location>
        <begin position="182"/>
        <end position="311"/>
    </location>
</feature>
<evidence type="ECO:0000256" key="15">
    <source>
        <dbReference type="PIRNR" id="PIRNR004491"/>
    </source>
</evidence>
<keyword evidence="6 15" id="KW-0808">Transferase</keyword>
<dbReference type="InterPro" id="IPR023468">
    <property type="entry name" value="Riboflavin_kinase"/>
</dbReference>
<dbReference type="InterPro" id="IPR023465">
    <property type="entry name" value="Riboflavin_kinase_dom_sf"/>
</dbReference>
<keyword evidence="11 15" id="KW-0067">ATP-binding</keyword>
<dbReference type="SMART" id="SM00904">
    <property type="entry name" value="Flavokinase"/>
    <property type="match status" value="1"/>
</dbReference>
<evidence type="ECO:0000256" key="3">
    <source>
        <dbReference type="ARBA" id="ARBA00005201"/>
    </source>
</evidence>
<comment type="function">
    <text evidence="1">Catalyzes the phosphorylation of riboflavin to FMN followed by the adenylation of FMN to FAD.</text>
</comment>